<evidence type="ECO:0000256" key="2">
    <source>
        <dbReference type="ARBA" id="ARBA00022723"/>
    </source>
</evidence>
<dbReference type="OrthoDB" id="527673at2"/>
<evidence type="ECO:0000259" key="5">
    <source>
        <dbReference type="Pfam" id="PF24827"/>
    </source>
</evidence>
<dbReference type="InterPro" id="IPR055438">
    <property type="entry name" value="AstE_AspA_cat"/>
</dbReference>
<comment type="caution">
    <text evidence="6">The sequence shown here is derived from an EMBL/GenBank/DDBJ whole genome shotgun (WGS) entry which is preliminary data.</text>
</comment>
<dbReference type="EMBL" id="AJTX02000004">
    <property type="protein sequence ID" value="KKJ00068.1"/>
    <property type="molecule type" value="Genomic_DNA"/>
</dbReference>
<dbReference type="Pfam" id="PF24827">
    <property type="entry name" value="AstE_AspA_cat"/>
    <property type="match status" value="1"/>
</dbReference>
<comment type="cofactor">
    <cofactor evidence="1">
        <name>Zn(2+)</name>
        <dbReference type="ChEBI" id="CHEBI:29105"/>
    </cofactor>
</comment>
<dbReference type="AlphaFoldDB" id="A0A0M2PYA7"/>
<dbReference type="PANTHER" id="PTHR37326:SF1">
    <property type="entry name" value="BLL3975 PROTEIN"/>
    <property type="match status" value="1"/>
</dbReference>
<dbReference type="GO" id="GO:0046872">
    <property type="term" value="F:metal ion binding"/>
    <property type="evidence" value="ECO:0007669"/>
    <property type="project" value="UniProtKB-KW"/>
</dbReference>
<accession>A0A0M2PYA7</accession>
<protein>
    <submittedName>
        <fullName evidence="6">Succinylglutamate desuccinylase</fullName>
    </submittedName>
</protein>
<keyword evidence="3" id="KW-0378">Hydrolase</keyword>
<proteinExistence type="predicted"/>
<evidence type="ECO:0000313" key="7">
    <source>
        <dbReference type="Proteomes" id="UP000034681"/>
    </source>
</evidence>
<evidence type="ECO:0000256" key="4">
    <source>
        <dbReference type="ARBA" id="ARBA00022833"/>
    </source>
</evidence>
<dbReference type="STRING" id="317619.GCA_000332315_00754"/>
<keyword evidence="4" id="KW-0862">Zinc</keyword>
<dbReference type="GO" id="GO:0016788">
    <property type="term" value="F:hydrolase activity, acting on ester bonds"/>
    <property type="evidence" value="ECO:0007669"/>
    <property type="project" value="InterPro"/>
</dbReference>
<organism evidence="6 7">
    <name type="scientific">Prochlorothrix hollandica PCC 9006 = CALU 1027</name>
    <dbReference type="NCBI Taxonomy" id="317619"/>
    <lineage>
        <taxon>Bacteria</taxon>
        <taxon>Bacillati</taxon>
        <taxon>Cyanobacteriota</taxon>
        <taxon>Cyanophyceae</taxon>
        <taxon>Prochlorotrichales</taxon>
        <taxon>Prochlorotrichaceae</taxon>
        <taxon>Prochlorothrix</taxon>
    </lineage>
</organism>
<sequence>MQPNIATLPLCQMASGDRLSLQVYRFVGHHPGKKVYIQSNLHGAEIAGNGVIFDLLTMLQDLETECLRGEIWLVPVCNPLGVNQRSHHFATGRYNPYSGEDWNRIFWDYEQFCPDLKDFAQAHHQDDLDSLQTRYRHRLLDSFAQHHSHCQGSRGAALTDIYRYRLQSLCADADYLLDLHSSSNQALDHLYCGQGRSASAQSFQVAFGIVLDQYDGNALDEAFLKPWVALERELRLLGRSVQFDLESWTLELGSGMATNPQSLSRGYDGILNYLAHKGVLQAPGYPLPPSAEPFPLVRKSQLRRYYAVAGGFLRDRVAVGQAVQVGDPLYTLVTYNKYRTLPATITIESQDVGFVFDCSTNESMNQGEYVLSIAAI</sequence>
<dbReference type="Gene3D" id="3.40.630.10">
    <property type="entry name" value="Zn peptidases"/>
    <property type="match status" value="1"/>
</dbReference>
<reference evidence="6" key="1">
    <citation type="submission" date="2012-04" db="EMBL/GenBank/DDBJ databases">
        <authorList>
            <person name="Borisov I.G."/>
            <person name="Ivanikova N.V."/>
            <person name="Pinevich A.V."/>
        </authorList>
    </citation>
    <scope>NUCLEOTIDE SEQUENCE</scope>
    <source>
        <strain evidence="6">CALU 1027</strain>
    </source>
</reference>
<dbReference type="RefSeq" id="WP_017711390.1">
    <property type="nucleotide sequence ID" value="NZ_KB235933.1"/>
</dbReference>
<name>A0A0M2PYA7_PROHO</name>
<evidence type="ECO:0000313" key="6">
    <source>
        <dbReference type="EMBL" id="KKJ00068.1"/>
    </source>
</evidence>
<evidence type="ECO:0000256" key="3">
    <source>
        <dbReference type="ARBA" id="ARBA00022801"/>
    </source>
</evidence>
<dbReference type="eggNOG" id="COG3608">
    <property type="taxonomic scope" value="Bacteria"/>
</dbReference>
<keyword evidence="2" id="KW-0479">Metal-binding</keyword>
<dbReference type="Proteomes" id="UP000034681">
    <property type="component" value="Unassembled WGS sequence"/>
</dbReference>
<dbReference type="InterPro" id="IPR053138">
    <property type="entry name" value="N-alpha-Ac-DABA_deacetylase"/>
</dbReference>
<dbReference type="PANTHER" id="PTHR37326">
    <property type="entry name" value="BLL3975 PROTEIN"/>
    <property type="match status" value="1"/>
</dbReference>
<dbReference type="SUPFAM" id="SSF53187">
    <property type="entry name" value="Zn-dependent exopeptidases"/>
    <property type="match status" value="1"/>
</dbReference>
<keyword evidence="7" id="KW-1185">Reference proteome</keyword>
<feature type="domain" description="Succinylglutamate desuccinylase/Aspartoacylase catalytic" evidence="5">
    <location>
        <begin position="31"/>
        <end position="276"/>
    </location>
</feature>
<evidence type="ECO:0000256" key="1">
    <source>
        <dbReference type="ARBA" id="ARBA00001947"/>
    </source>
</evidence>
<gene>
    <name evidence="6" type="ORF">PROH_09955</name>
</gene>